<evidence type="ECO:0000256" key="2">
    <source>
        <dbReference type="ARBA" id="ARBA00007353"/>
    </source>
</evidence>
<dbReference type="PATRIC" id="fig|1618450.3.peg.3"/>
<evidence type="ECO:0000256" key="3">
    <source>
        <dbReference type="ARBA" id="ARBA00022679"/>
    </source>
</evidence>
<dbReference type="NCBIfam" id="TIGR00726">
    <property type="entry name" value="peptidoglycan editing factor PgeF"/>
    <property type="match status" value="1"/>
</dbReference>
<evidence type="ECO:0000256" key="9">
    <source>
        <dbReference type="ARBA" id="ARBA00049893"/>
    </source>
</evidence>
<dbReference type="Gene3D" id="3.60.140.10">
    <property type="entry name" value="CNF1/YfiH-like putative cysteine hydrolases"/>
    <property type="match status" value="1"/>
</dbReference>
<protein>
    <recommendedName>
        <fullName evidence="10">Purine nucleoside phosphorylase</fullName>
    </recommendedName>
</protein>
<evidence type="ECO:0000313" key="12">
    <source>
        <dbReference type="Proteomes" id="UP000034539"/>
    </source>
</evidence>
<comment type="catalytic activity">
    <reaction evidence="7">
        <text>adenosine + H2O + H(+) = inosine + NH4(+)</text>
        <dbReference type="Rhea" id="RHEA:24408"/>
        <dbReference type="ChEBI" id="CHEBI:15377"/>
        <dbReference type="ChEBI" id="CHEBI:15378"/>
        <dbReference type="ChEBI" id="CHEBI:16335"/>
        <dbReference type="ChEBI" id="CHEBI:17596"/>
        <dbReference type="ChEBI" id="CHEBI:28938"/>
        <dbReference type="EC" id="3.5.4.4"/>
    </reaction>
    <physiologicalReaction direction="left-to-right" evidence="7">
        <dbReference type="Rhea" id="RHEA:24409"/>
    </physiologicalReaction>
</comment>
<dbReference type="SUPFAM" id="SSF64438">
    <property type="entry name" value="CNF1/YfiH-like putative cysteine hydrolases"/>
    <property type="match status" value="1"/>
</dbReference>
<organism evidence="11 12">
    <name type="scientific">Candidatus Gottesmanbacteria bacterium GW2011_GWC2_39_8</name>
    <dbReference type="NCBI Taxonomy" id="1618450"/>
    <lineage>
        <taxon>Bacteria</taxon>
        <taxon>Candidatus Gottesmaniibacteriota</taxon>
    </lineage>
</organism>
<keyword evidence="4" id="KW-0479">Metal-binding</keyword>
<keyword evidence="5" id="KW-0378">Hydrolase</keyword>
<keyword evidence="3" id="KW-0808">Transferase</keyword>
<evidence type="ECO:0000256" key="8">
    <source>
        <dbReference type="ARBA" id="ARBA00048968"/>
    </source>
</evidence>
<dbReference type="InterPro" id="IPR038371">
    <property type="entry name" value="Cu_polyphenol_OxRdtase_sf"/>
</dbReference>
<evidence type="ECO:0000256" key="5">
    <source>
        <dbReference type="ARBA" id="ARBA00022801"/>
    </source>
</evidence>
<dbReference type="PANTHER" id="PTHR30616:SF2">
    <property type="entry name" value="PURINE NUCLEOSIDE PHOSPHORYLASE LACC1"/>
    <property type="match status" value="1"/>
</dbReference>
<evidence type="ECO:0000256" key="10">
    <source>
        <dbReference type="RuleBase" id="RU361274"/>
    </source>
</evidence>
<dbReference type="Pfam" id="PF02578">
    <property type="entry name" value="Cu-oxidase_4"/>
    <property type="match status" value="1"/>
</dbReference>
<gene>
    <name evidence="11" type="ORF">UT63_C0001G0003</name>
</gene>
<dbReference type="GO" id="GO:0017061">
    <property type="term" value="F:S-methyl-5-thioadenosine phosphorylase activity"/>
    <property type="evidence" value="ECO:0007669"/>
    <property type="project" value="UniProtKB-EC"/>
</dbReference>
<dbReference type="GO" id="GO:0005507">
    <property type="term" value="F:copper ion binding"/>
    <property type="evidence" value="ECO:0007669"/>
    <property type="project" value="TreeGrafter"/>
</dbReference>
<dbReference type="CDD" id="cd16833">
    <property type="entry name" value="YfiH"/>
    <property type="match status" value="1"/>
</dbReference>
<comment type="catalytic activity">
    <reaction evidence="9">
        <text>S-methyl-5'-thioadenosine + phosphate = 5-(methylsulfanyl)-alpha-D-ribose 1-phosphate + adenine</text>
        <dbReference type="Rhea" id="RHEA:11852"/>
        <dbReference type="ChEBI" id="CHEBI:16708"/>
        <dbReference type="ChEBI" id="CHEBI:17509"/>
        <dbReference type="ChEBI" id="CHEBI:43474"/>
        <dbReference type="ChEBI" id="CHEBI:58533"/>
        <dbReference type="EC" id="2.4.2.28"/>
    </reaction>
    <physiologicalReaction direction="left-to-right" evidence="9">
        <dbReference type="Rhea" id="RHEA:11853"/>
    </physiologicalReaction>
</comment>
<proteinExistence type="inferred from homology"/>
<evidence type="ECO:0000256" key="7">
    <source>
        <dbReference type="ARBA" id="ARBA00047989"/>
    </source>
</evidence>
<dbReference type="EMBL" id="LBXN01000001">
    <property type="protein sequence ID" value="KKR34436.1"/>
    <property type="molecule type" value="Genomic_DNA"/>
</dbReference>
<comment type="similarity">
    <text evidence="2 10">Belongs to the purine nucleoside phosphorylase YfiH/LACC1 family.</text>
</comment>
<comment type="caution">
    <text evidence="11">The sequence shown here is derived from an EMBL/GenBank/DDBJ whole genome shotgun (WGS) entry which is preliminary data.</text>
</comment>
<sequence>MMQSKKLSKFPDLIHYFGTRNDNITLGNAVFAEQVHKDRIAVVRKSDKSKVIQGADGLVTADRNINLVIKTADCVPILFFDKKTGIIGACHAGWKGTFAGIAGNTVKQLLMLGGKVEDITAAIGPHVGACCYTIEEERATQFIEKFGLNNTYIGKTDNKYYLDLGRLNFEILLSSGIKKGNIDFILGCTCCQESLYYSFRRDKERAGRMISVIGII</sequence>
<keyword evidence="6" id="KW-0862">Zinc</keyword>
<dbReference type="InterPro" id="IPR011324">
    <property type="entry name" value="Cytotoxic_necrot_fac-like_cat"/>
</dbReference>
<evidence type="ECO:0000313" key="11">
    <source>
        <dbReference type="EMBL" id="KKR34436.1"/>
    </source>
</evidence>
<reference evidence="11 12" key="1">
    <citation type="journal article" date="2015" name="Nature">
        <title>rRNA introns, odd ribosomes, and small enigmatic genomes across a large radiation of phyla.</title>
        <authorList>
            <person name="Brown C.T."/>
            <person name="Hug L.A."/>
            <person name="Thomas B.C."/>
            <person name="Sharon I."/>
            <person name="Castelle C.J."/>
            <person name="Singh A."/>
            <person name="Wilkins M.J."/>
            <person name="Williams K.H."/>
            <person name="Banfield J.F."/>
        </authorList>
    </citation>
    <scope>NUCLEOTIDE SEQUENCE [LARGE SCALE GENOMIC DNA]</scope>
</reference>
<dbReference type="GO" id="GO:0016787">
    <property type="term" value="F:hydrolase activity"/>
    <property type="evidence" value="ECO:0007669"/>
    <property type="project" value="UniProtKB-KW"/>
</dbReference>
<dbReference type="Proteomes" id="UP000034539">
    <property type="component" value="Unassembled WGS sequence"/>
</dbReference>
<comment type="catalytic activity">
    <reaction evidence="8">
        <text>adenosine + phosphate = alpha-D-ribose 1-phosphate + adenine</text>
        <dbReference type="Rhea" id="RHEA:27642"/>
        <dbReference type="ChEBI" id="CHEBI:16335"/>
        <dbReference type="ChEBI" id="CHEBI:16708"/>
        <dbReference type="ChEBI" id="CHEBI:43474"/>
        <dbReference type="ChEBI" id="CHEBI:57720"/>
        <dbReference type="EC" id="2.4.2.1"/>
    </reaction>
    <physiologicalReaction direction="left-to-right" evidence="8">
        <dbReference type="Rhea" id="RHEA:27643"/>
    </physiologicalReaction>
</comment>
<evidence type="ECO:0000256" key="4">
    <source>
        <dbReference type="ARBA" id="ARBA00022723"/>
    </source>
</evidence>
<dbReference type="InterPro" id="IPR003730">
    <property type="entry name" value="Cu_polyphenol_OxRdtase"/>
</dbReference>
<dbReference type="AlphaFoldDB" id="A0A0G0QAS3"/>
<dbReference type="PANTHER" id="PTHR30616">
    <property type="entry name" value="UNCHARACTERIZED PROTEIN YFIH"/>
    <property type="match status" value="1"/>
</dbReference>
<accession>A0A0G0QAS3</accession>
<evidence type="ECO:0000256" key="1">
    <source>
        <dbReference type="ARBA" id="ARBA00000553"/>
    </source>
</evidence>
<evidence type="ECO:0000256" key="6">
    <source>
        <dbReference type="ARBA" id="ARBA00022833"/>
    </source>
</evidence>
<comment type="catalytic activity">
    <reaction evidence="1">
        <text>inosine + phosphate = alpha-D-ribose 1-phosphate + hypoxanthine</text>
        <dbReference type="Rhea" id="RHEA:27646"/>
        <dbReference type="ChEBI" id="CHEBI:17368"/>
        <dbReference type="ChEBI" id="CHEBI:17596"/>
        <dbReference type="ChEBI" id="CHEBI:43474"/>
        <dbReference type="ChEBI" id="CHEBI:57720"/>
        <dbReference type="EC" id="2.4.2.1"/>
    </reaction>
    <physiologicalReaction direction="left-to-right" evidence="1">
        <dbReference type="Rhea" id="RHEA:27647"/>
    </physiologicalReaction>
</comment>
<name>A0A0G0QAS3_9BACT</name>